<dbReference type="InterPro" id="IPR023214">
    <property type="entry name" value="HAD_sf"/>
</dbReference>
<feature type="compositionally biased region" description="Low complexity" evidence="8">
    <location>
        <begin position="90"/>
        <end position="101"/>
    </location>
</feature>
<keyword evidence="4" id="KW-0479">Metal-binding</keyword>
<dbReference type="InterPro" id="IPR000150">
    <property type="entry name" value="Cof"/>
</dbReference>
<proteinExistence type="inferred from homology"/>
<keyword evidence="3" id="KW-0540">Nuclease</keyword>
<dbReference type="Gene3D" id="3.30.1240.10">
    <property type="match status" value="1"/>
</dbReference>
<comment type="caution">
    <text evidence="9">The sequence shown here is derived from an EMBL/GenBank/DDBJ whole genome shotgun (WGS) entry which is preliminary data.</text>
</comment>
<feature type="region of interest" description="Disordered" evidence="8">
    <location>
        <begin position="86"/>
        <end position="113"/>
    </location>
</feature>
<keyword evidence="10" id="KW-1185">Reference proteome</keyword>
<dbReference type="InterPro" id="IPR023091">
    <property type="entry name" value="MetalPrtase_cat_dom_sf_prd"/>
</dbReference>
<feature type="region of interest" description="Disordered" evidence="8">
    <location>
        <begin position="48"/>
        <end position="74"/>
    </location>
</feature>
<dbReference type="Gene3D" id="3.40.390.30">
    <property type="entry name" value="Metalloproteases ('zincins'), catalytic domain"/>
    <property type="match status" value="1"/>
</dbReference>
<evidence type="ECO:0000256" key="2">
    <source>
        <dbReference type="ARBA" id="ARBA00010875"/>
    </source>
</evidence>
<comment type="similarity">
    <text evidence="2">Belongs to the endoribonuclease YbeY family.</text>
</comment>
<evidence type="ECO:0000256" key="8">
    <source>
        <dbReference type="SAM" id="MobiDB-lite"/>
    </source>
</evidence>
<protein>
    <recommendedName>
        <fullName evidence="11">Haloacid dehalogenase-like hydrolase family protein</fullName>
    </recommendedName>
</protein>
<evidence type="ECO:0000256" key="3">
    <source>
        <dbReference type="ARBA" id="ARBA00022722"/>
    </source>
</evidence>
<dbReference type="InterPro" id="IPR002036">
    <property type="entry name" value="YbeY"/>
</dbReference>
<comment type="cofactor">
    <cofactor evidence="1">
        <name>Zn(2+)</name>
        <dbReference type="ChEBI" id="CHEBI:29105"/>
    </cofactor>
</comment>
<sequence>MARIMSRALPLASRSSLYLPLPPRLPGAALLRSAAAASLLRPAAAAAPAASLPSSSSRGLTATPEPSLAAPPPFAGLLSGIRGFRRPRRGPAAAKRPQPQDAAPPPPPPSPKESEIELIARVGVEEDLPDDAEVLNIVEILKLNVPMAMKIALDGLVDSNYSTRDTSISDVGKYDKVEISVLLCNDNFIQDLSKEWRGEDCTTDMLSISQYIPDLDVPILMLGDVVISVETAARQAEEKGVTLLDEVRVLVVRGILHLLGFHHETSDEAAMEMEKEEQLILKSLRWKGKGLAKGAQDSSKLQTDSLDGIMFTGQVTNSQKRAVTLRFYRPKFKYIFCDMDGKYPLRFPHLYSSKRVLIFIYSCFFSFEQGTLLNSKSQITARNAEALREARSRGVNIIIATGKARPAVIDALSVADLSGKTGIVSESSPGVFLQGLLVYGSEGRQIYKRNLDQEVCREALLYSLENKIPLVAFSQDHCYSMFDHPLVDSLHYIYHEPKAKIVPSIDQLLGTAEIQKVLFLETPEGISSALRPYWAKAIEGRAHVVQAQPDMLELVPPATSKGNGVKILLNHLSISPDEVMAIGDGENDIEMLQLASLGVALANGSEKTKAVANVIGATNDEDGVAQAIYEYAF</sequence>
<dbReference type="Pfam" id="PF08282">
    <property type="entry name" value="Hydrolase_3"/>
    <property type="match status" value="1"/>
</dbReference>
<keyword evidence="7" id="KW-0862">Zinc</keyword>
<evidence type="ECO:0008006" key="11">
    <source>
        <dbReference type="Google" id="ProtNLM"/>
    </source>
</evidence>
<dbReference type="CDD" id="cd07516">
    <property type="entry name" value="HAD_Pase"/>
    <property type="match status" value="1"/>
</dbReference>
<dbReference type="HAMAP" id="MF_00009">
    <property type="entry name" value="Endoribonucl_YbeY"/>
    <property type="match status" value="1"/>
</dbReference>
<dbReference type="SUPFAM" id="SSF56784">
    <property type="entry name" value="HAD-like"/>
    <property type="match status" value="1"/>
</dbReference>
<feature type="compositionally biased region" description="Low complexity" evidence="8">
    <location>
        <begin position="48"/>
        <end position="58"/>
    </location>
</feature>
<feature type="compositionally biased region" description="Pro residues" evidence="8">
    <location>
        <begin position="102"/>
        <end position="111"/>
    </location>
</feature>
<evidence type="ECO:0000256" key="4">
    <source>
        <dbReference type="ARBA" id="ARBA00022723"/>
    </source>
</evidence>
<dbReference type="AlphaFoldDB" id="A0A835BFS0"/>
<dbReference type="Gene3D" id="3.40.50.1000">
    <property type="entry name" value="HAD superfamily/HAD-like"/>
    <property type="match status" value="1"/>
</dbReference>
<dbReference type="Proteomes" id="UP000636709">
    <property type="component" value="Unassembled WGS sequence"/>
</dbReference>
<accession>A0A835BFS0</accession>
<dbReference type="GO" id="GO:0046872">
    <property type="term" value="F:metal ion binding"/>
    <property type="evidence" value="ECO:0007669"/>
    <property type="project" value="UniProtKB-KW"/>
</dbReference>
<dbReference type="InterPro" id="IPR006379">
    <property type="entry name" value="HAD-SF_hydro_IIB"/>
</dbReference>
<dbReference type="Pfam" id="PF02130">
    <property type="entry name" value="YbeY"/>
    <property type="match status" value="1"/>
</dbReference>
<dbReference type="NCBIfam" id="TIGR00043">
    <property type="entry name" value="rRNA maturation RNase YbeY"/>
    <property type="match status" value="1"/>
</dbReference>
<dbReference type="NCBIfam" id="TIGR01484">
    <property type="entry name" value="HAD-SF-IIB"/>
    <property type="match status" value="1"/>
</dbReference>
<evidence type="ECO:0000313" key="9">
    <source>
        <dbReference type="EMBL" id="KAF8696362.1"/>
    </source>
</evidence>
<dbReference type="OrthoDB" id="27226at2759"/>
<evidence type="ECO:0000313" key="10">
    <source>
        <dbReference type="Proteomes" id="UP000636709"/>
    </source>
</evidence>
<keyword evidence="5" id="KW-0255">Endonuclease</keyword>
<dbReference type="PANTHER" id="PTHR46986">
    <property type="entry name" value="ENDORIBONUCLEASE YBEY, CHLOROPLASTIC"/>
    <property type="match status" value="1"/>
</dbReference>
<evidence type="ECO:0000256" key="1">
    <source>
        <dbReference type="ARBA" id="ARBA00001947"/>
    </source>
</evidence>
<dbReference type="PROSITE" id="PS01229">
    <property type="entry name" value="COF_2"/>
    <property type="match status" value="1"/>
</dbReference>
<evidence type="ECO:0000256" key="5">
    <source>
        <dbReference type="ARBA" id="ARBA00022759"/>
    </source>
</evidence>
<evidence type="ECO:0000256" key="7">
    <source>
        <dbReference type="ARBA" id="ARBA00022833"/>
    </source>
</evidence>
<dbReference type="PANTHER" id="PTHR46986:SF1">
    <property type="entry name" value="ENDORIBONUCLEASE YBEY, CHLOROPLASTIC"/>
    <property type="match status" value="1"/>
</dbReference>
<dbReference type="GO" id="GO:0006364">
    <property type="term" value="P:rRNA processing"/>
    <property type="evidence" value="ECO:0007669"/>
    <property type="project" value="InterPro"/>
</dbReference>
<dbReference type="InterPro" id="IPR036412">
    <property type="entry name" value="HAD-like_sf"/>
</dbReference>
<dbReference type="GO" id="GO:0004519">
    <property type="term" value="F:endonuclease activity"/>
    <property type="evidence" value="ECO:0007669"/>
    <property type="project" value="UniProtKB-KW"/>
</dbReference>
<evidence type="ECO:0000256" key="6">
    <source>
        <dbReference type="ARBA" id="ARBA00022801"/>
    </source>
</evidence>
<organism evidence="9 10">
    <name type="scientific">Digitaria exilis</name>
    <dbReference type="NCBI Taxonomy" id="1010633"/>
    <lineage>
        <taxon>Eukaryota</taxon>
        <taxon>Viridiplantae</taxon>
        <taxon>Streptophyta</taxon>
        <taxon>Embryophyta</taxon>
        <taxon>Tracheophyta</taxon>
        <taxon>Spermatophyta</taxon>
        <taxon>Magnoliopsida</taxon>
        <taxon>Liliopsida</taxon>
        <taxon>Poales</taxon>
        <taxon>Poaceae</taxon>
        <taxon>PACMAD clade</taxon>
        <taxon>Panicoideae</taxon>
        <taxon>Panicodae</taxon>
        <taxon>Paniceae</taxon>
        <taxon>Anthephorinae</taxon>
        <taxon>Digitaria</taxon>
    </lineage>
</organism>
<name>A0A835BFS0_9POAL</name>
<dbReference type="SUPFAM" id="SSF55486">
    <property type="entry name" value="Metalloproteases ('zincins'), catalytic domain"/>
    <property type="match status" value="1"/>
</dbReference>
<dbReference type="EMBL" id="JACEFO010001882">
    <property type="protein sequence ID" value="KAF8696362.1"/>
    <property type="molecule type" value="Genomic_DNA"/>
</dbReference>
<dbReference type="GO" id="GO:0004222">
    <property type="term" value="F:metalloendopeptidase activity"/>
    <property type="evidence" value="ECO:0007669"/>
    <property type="project" value="InterPro"/>
</dbReference>
<gene>
    <name evidence="9" type="ORF">HU200_037271</name>
</gene>
<reference evidence="9" key="1">
    <citation type="submission" date="2020-07" db="EMBL/GenBank/DDBJ databases">
        <title>Genome sequence and genetic diversity analysis of an under-domesticated orphan crop, white fonio (Digitaria exilis).</title>
        <authorList>
            <person name="Bennetzen J.L."/>
            <person name="Chen S."/>
            <person name="Ma X."/>
            <person name="Wang X."/>
            <person name="Yssel A.E.J."/>
            <person name="Chaluvadi S.R."/>
            <person name="Johnson M."/>
            <person name="Gangashetty P."/>
            <person name="Hamidou F."/>
            <person name="Sanogo M.D."/>
            <person name="Zwaenepoel A."/>
            <person name="Wallace J."/>
            <person name="Van De Peer Y."/>
            <person name="Van Deynze A."/>
        </authorList>
    </citation>
    <scope>NUCLEOTIDE SEQUENCE</scope>
    <source>
        <tissue evidence="9">Leaves</tissue>
    </source>
</reference>
<keyword evidence="6" id="KW-0378">Hydrolase</keyword>
<dbReference type="NCBIfam" id="TIGR00099">
    <property type="entry name" value="Cof-subfamily"/>
    <property type="match status" value="1"/>
</dbReference>